<evidence type="ECO:0000259" key="2">
    <source>
        <dbReference type="Pfam" id="PF03795"/>
    </source>
</evidence>
<dbReference type="Gene3D" id="3.30.70.1060">
    <property type="entry name" value="Dimeric alpha+beta barrel"/>
    <property type="match status" value="1"/>
</dbReference>
<dbReference type="SUPFAM" id="SSF54909">
    <property type="entry name" value="Dimeric alpha+beta barrel"/>
    <property type="match status" value="1"/>
</dbReference>
<gene>
    <name evidence="3" type="ORF">GCM10023231_17940</name>
</gene>
<proteinExistence type="inferred from homology"/>
<feature type="domain" description="YCII-related" evidence="2">
    <location>
        <begin position="1"/>
        <end position="81"/>
    </location>
</feature>
<dbReference type="Pfam" id="PF03795">
    <property type="entry name" value="YCII"/>
    <property type="match status" value="1"/>
</dbReference>
<dbReference type="Proteomes" id="UP001501411">
    <property type="component" value="Unassembled WGS sequence"/>
</dbReference>
<protein>
    <submittedName>
        <fullName evidence="3">YciI family protein</fullName>
    </submittedName>
</protein>
<dbReference type="InterPro" id="IPR005545">
    <property type="entry name" value="YCII"/>
</dbReference>
<evidence type="ECO:0000313" key="4">
    <source>
        <dbReference type="Proteomes" id="UP001501411"/>
    </source>
</evidence>
<organism evidence="3 4">
    <name type="scientific">Olivibacter ginsenosidimutans</name>
    <dbReference type="NCBI Taxonomy" id="1176537"/>
    <lineage>
        <taxon>Bacteria</taxon>
        <taxon>Pseudomonadati</taxon>
        <taxon>Bacteroidota</taxon>
        <taxon>Sphingobacteriia</taxon>
        <taxon>Sphingobacteriales</taxon>
        <taxon>Sphingobacteriaceae</taxon>
        <taxon>Olivibacter</taxon>
    </lineage>
</organism>
<dbReference type="RefSeq" id="WP_345231422.1">
    <property type="nucleotide sequence ID" value="NZ_BAABIQ010000026.1"/>
</dbReference>
<name>A0ABP9B4G4_9SPHI</name>
<evidence type="ECO:0000313" key="3">
    <source>
        <dbReference type="EMBL" id="GAA4790450.1"/>
    </source>
</evidence>
<dbReference type="EMBL" id="BAABIQ010000026">
    <property type="protein sequence ID" value="GAA4790450.1"/>
    <property type="molecule type" value="Genomic_DNA"/>
</dbReference>
<reference evidence="4" key="1">
    <citation type="journal article" date="2019" name="Int. J. Syst. Evol. Microbiol.">
        <title>The Global Catalogue of Microorganisms (GCM) 10K type strain sequencing project: providing services to taxonomists for standard genome sequencing and annotation.</title>
        <authorList>
            <consortium name="The Broad Institute Genomics Platform"/>
            <consortium name="The Broad Institute Genome Sequencing Center for Infectious Disease"/>
            <person name="Wu L."/>
            <person name="Ma J."/>
        </authorList>
    </citation>
    <scope>NUCLEOTIDE SEQUENCE [LARGE SCALE GENOMIC DNA]</scope>
    <source>
        <strain evidence="4">JCM 18200</strain>
    </source>
</reference>
<evidence type="ECO:0000256" key="1">
    <source>
        <dbReference type="ARBA" id="ARBA00007689"/>
    </source>
</evidence>
<sequence>MFIISLTYQAPISTVEQHMEEHLAFLNKYYQKEKFICSGRKNPRTGGVILVYNCTIDEVSELIKEDPFYIHKIALYDIIEFIPTKYNAHFEYFAMS</sequence>
<comment type="similarity">
    <text evidence="1">Belongs to the YciI family.</text>
</comment>
<dbReference type="PANTHER" id="PTHR37828">
    <property type="entry name" value="GSR2449 PROTEIN"/>
    <property type="match status" value="1"/>
</dbReference>
<accession>A0ABP9B4G4</accession>
<keyword evidence="4" id="KW-1185">Reference proteome</keyword>
<comment type="caution">
    <text evidence="3">The sequence shown here is derived from an EMBL/GenBank/DDBJ whole genome shotgun (WGS) entry which is preliminary data.</text>
</comment>
<dbReference type="InterPro" id="IPR011008">
    <property type="entry name" value="Dimeric_a/b-barrel"/>
</dbReference>
<dbReference type="PANTHER" id="PTHR37828:SF1">
    <property type="entry name" value="YCII-RELATED DOMAIN-CONTAINING PROTEIN"/>
    <property type="match status" value="1"/>
</dbReference>